<comment type="caution">
    <text evidence="2">The sequence shown here is derived from an EMBL/GenBank/DDBJ whole genome shotgun (WGS) entry which is preliminary data.</text>
</comment>
<dbReference type="EMBL" id="JBHTJS010000063">
    <property type="protein sequence ID" value="MFD1009582.1"/>
    <property type="molecule type" value="Genomic_DNA"/>
</dbReference>
<evidence type="ECO:0000313" key="2">
    <source>
        <dbReference type="EMBL" id="MFD1009582.1"/>
    </source>
</evidence>
<dbReference type="Pfam" id="PF11286">
    <property type="entry name" value="DUF3087"/>
    <property type="match status" value="1"/>
</dbReference>
<keyword evidence="1" id="KW-0812">Transmembrane</keyword>
<evidence type="ECO:0000256" key="1">
    <source>
        <dbReference type="SAM" id="Phobius"/>
    </source>
</evidence>
<organism evidence="2 3">
    <name type="scientific">Oceanisphaera ostreae</name>
    <dbReference type="NCBI Taxonomy" id="914151"/>
    <lineage>
        <taxon>Bacteria</taxon>
        <taxon>Pseudomonadati</taxon>
        <taxon>Pseudomonadota</taxon>
        <taxon>Gammaproteobacteria</taxon>
        <taxon>Aeromonadales</taxon>
        <taxon>Aeromonadaceae</taxon>
        <taxon>Oceanisphaera</taxon>
    </lineage>
</organism>
<reference evidence="3" key="1">
    <citation type="journal article" date="2019" name="Int. J. Syst. Evol. Microbiol.">
        <title>The Global Catalogue of Microorganisms (GCM) 10K type strain sequencing project: providing services to taxonomists for standard genome sequencing and annotation.</title>
        <authorList>
            <consortium name="The Broad Institute Genomics Platform"/>
            <consortium name="The Broad Institute Genome Sequencing Center for Infectious Disease"/>
            <person name="Wu L."/>
            <person name="Ma J."/>
        </authorList>
    </citation>
    <scope>NUCLEOTIDE SEQUENCE [LARGE SCALE GENOMIC DNA]</scope>
    <source>
        <strain evidence="3">CCUG 60525</strain>
    </source>
</reference>
<keyword evidence="1" id="KW-1133">Transmembrane helix</keyword>
<keyword evidence="3" id="KW-1185">Reference proteome</keyword>
<proteinExistence type="predicted"/>
<dbReference type="Proteomes" id="UP001597048">
    <property type="component" value="Unassembled WGS sequence"/>
</dbReference>
<dbReference type="RefSeq" id="WP_379559609.1">
    <property type="nucleotide sequence ID" value="NZ_JBHTJS010000063.1"/>
</dbReference>
<feature type="transmembrane region" description="Helical" evidence="1">
    <location>
        <begin position="49"/>
        <end position="67"/>
    </location>
</feature>
<protein>
    <submittedName>
        <fullName evidence="2">DUF3087 domain-containing protein</fullName>
    </submittedName>
</protein>
<gene>
    <name evidence="2" type="ORF">ACFQ1C_15650</name>
</gene>
<dbReference type="InterPro" id="IPR021438">
    <property type="entry name" value="DUF3087"/>
</dbReference>
<keyword evidence="1" id="KW-0472">Membrane</keyword>
<feature type="transmembrane region" description="Helical" evidence="1">
    <location>
        <begin position="18"/>
        <end position="37"/>
    </location>
</feature>
<sequence>MKLIEIDKTRYRKHFNRVLIGCALSLAICSLLLSRLLITLFPDPSGSHFHWNAIGVLVSAALVGFLLNKNRHHPYLTEVYYVWLLKQSLNKITRKMRKLEAAAKQGNADAILALHYSYSGSRLLWKLDDNTIIMDELAVKEAELSNLAEQHNVILNVNDYNEQLLKQF</sequence>
<name>A0ABW3KKC6_9GAMM</name>
<evidence type="ECO:0000313" key="3">
    <source>
        <dbReference type="Proteomes" id="UP001597048"/>
    </source>
</evidence>
<accession>A0ABW3KKC6</accession>